<comment type="caution">
    <text evidence="2">The sequence shown here is derived from an EMBL/GenBank/DDBJ whole genome shotgun (WGS) entry which is preliminary data.</text>
</comment>
<feature type="region of interest" description="Disordered" evidence="1">
    <location>
        <begin position="118"/>
        <end position="139"/>
    </location>
</feature>
<evidence type="ECO:0000256" key="1">
    <source>
        <dbReference type="SAM" id="MobiDB-lite"/>
    </source>
</evidence>
<dbReference type="EMBL" id="SRLO01000396">
    <property type="protein sequence ID" value="TNN57801.1"/>
    <property type="molecule type" value="Genomic_DNA"/>
</dbReference>
<dbReference type="Proteomes" id="UP000314294">
    <property type="component" value="Unassembled WGS sequence"/>
</dbReference>
<name>A0A4Z2GWX3_9TELE</name>
<evidence type="ECO:0000313" key="3">
    <source>
        <dbReference type="Proteomes" id="UP000314294"/>
    </source>
</evidence>
<accession>A0A4Z2GWX3</accession>
<keyword evidence="3" id="KW-1185">Reference proteome</keyword>
<dbReference type="AlphaFoldDB" id="A0A4Z2GWX3"/>
<proteinExistence type="predicted"/>
<reference evidence="2 3" key="1">
    <citation type="submission" date="2019-03" db="EMBL/GenBank/DDBJ databases">
        <title>First draft genome of Liparis tanakae, snailfish: a comprehensive survey of snailfish specific genes.</title>
        <authorList>
            <person name="Kim W."/>
            <person name="Song I."/>
            <person name="Jeong J.-H."/>
            <person name="Kim D."/>
            <person name="Kim S."/>
            <person name="Ryu S."/>
            <person name="Song J.Y."/>
            <person name="Lee S.K."/>
        </authorList>
    </citation>
    <scope>NUCLEOTIDE SEQUENCE [LARGE SCALE GENOMIC DNA]</scope>
    <source>
        <tissue evidence="2">Muscle</tissue>
    </source>
</reference>
<gene>
    <name evidence="2" type="ORF">EYF80_031985</name>
</gene>
<sequence>MGNVVDWCCYHDSVVLLVVDGPLQLHLFSSDHLVGERDIHTEREIDRHLDRLRYTHTWRDRTHQQAGLTVACQNEVLVQILLEELAAVFEDLLAVGACAVLLQGVLAAVRARLERTAAEHAHRSGPLPGRVADEDSEAV</sequence>
<organism evidence="2 3">
    <name type="scientific">Liparis tanakae</name>
    <name type="common">Tanaka's snailfish</name>
    <dbReference type="NCBI Taxonomy" id="230148"/>
    <lineage>
        <taxon>Eukaryota</taxon>
        <taxon>Metazoa</taxon>
        <taxon>Chordata</taxon>
        <taxon>Craniata</taxon>
        <taxon>Vertebrata</taxon>
        <taxon>Euteleostomi</taxon>
        <taxon>Actinopterygii</taxon>
        <taxon>Neopterygii</taxon>
        <taxon>Teleostei</taxon>
        <taxon>Neoteleostei</taxon>
        <taxon>Acanthomorphata</taxon>
        <taxon>Eupercaria</taxon>
        <taxon>Perciformes</taxon>
        <taxon>Cottioidei</taxon>
        <taxon>Cottales</taxon>
        <taxon>Liparidae</taxon>
        <taxon>Liparis</taxon>
    </lineage>
</organism>
<protein>
    <submittedName>
        <fullName evidence="2">Uncharacterized protein</fullName>
    </submittedName>
</protein>
<evidence type="ECO:0000313" key="2">
    <source>
        <dbReference type="EMBL" id="TNN57801.1"/>
    </source>
</evidence>